<comment type="caution">
    <text evidence="2">The sequence shown here is derived from an EMBL/GenBank/DDBJ whole genome shotgun (WGS) entry which is preliminary data.</text>
</comment>
<feature type="compositionally biased region" description="Polar residues" evidence="1">
    <location>
        <begin position="132"/>
        <end position="143"/>
    </location>
</feature>
<proteinExistence type="predicted"/>
<evidence type="ECO:0000313" key="3">
    <source>
        <dbReference type="Proteomes" id="UP001292094"/>
    </source>
</evidence>
<protein>
    <submittedName>
        <fullName evidence="2">Uncharacterized protein</fullName>
    </submittedName>
</protein>
<accession>A0AAE1PTC6</accession>
<feature type="region of interest" description="Disordered" evidence="1">
    <location>
        <begin position="75"/>
        <end position="143"/>
    </location>
</feature>
<feature type="compositionally biased region" description="Low complexity" evidence="1">
    <location>
        <begin position="107"/>
        <end position="119"/>
    </location>
</feature>
<organism evidence="2 3">
    <name type="scientific">Petrolisthes manimaculis</name>
    <dbReference type="NCBI Taxonomy" id="1843537"/>
    <lineage>
        <taxon>Eukaryota</taxon>
        <taxon>Metazoa</taxon>
        <taxon>Ecdysozoa</taxon>
        <taxon>Arthropoda</taxon>
        <taxon>Crustacea</taxon>
        <taxon>Multicrustacea</taxon>
        <taxon>Malacostraca</taxon>
        <taxon>Eumalacostraca</taxon>
        <taxon>Eucarida</taxon>
        <taxon>Decapoda</taxon>
        <taxon>Pleocyemata</taxon>
        <taxon>Anomura</taxon>
        <taxon>Galatheoidea</taxon>
        <taxon>Porcellanidae</taxon>
        <taxon>Petrolisthes</taxon>
    </lineage>
</organism>
<feature type="compositionally biased region" description="Polar residues" evidence="1">
    <location>
        <begin position="88"/>
        <end position="106"/>
    </location>
</feature>
<dbReference type="EMBL" id="JAWZYT010001253">
    <property type="protein sequence ID" value="KAK4313944.1"/>
    <property type="molecule type" value="Genomic_DNA"/>
</dbReference>
<reference evidence="2" key="1">
    <citation type="submission" date="2023-11" db="EMBL/GenBank/DDBJ databases">
        <title>Genome assemblies of two species of porcelain crab, Petrolisthes cinctipes and Petrolisthes manimaculis (Anomura: Porcellanidae).</title>
        <authorList>
            <person name="Angst P."/>
        </authorList>
    </citation>
    <scope>NUCLEOTIDE SEQUENCE</scope>
    <source>
        <strain evidence="2">PB745_02</strain>
        <tissue evidence="2">Gill</tissue>
    </source>
</reference>
<gene>
    <name evidence="2" type="ORF">Pmani_014742</name>
</gene>
<name>A0AAE1PTC6_9EUCA</name>
<sequence length="143" mass="16170">MVISGGNFKPDTLKPKEVVSLLLDDDIERQYRARQEERRIIEEHKIEVNREKMRERMRKRYAERKLEKELEEKRRRLEEGLDAGGDSTPLNSTPASPTHSEVSVTTSLLLDDGSNDGSLIVDVESPGAPPQQGKSSTIPTLMN</sequence>
<dbReference type="Proteomes" id="UP001292094">
    <property type="component" value="Unassembled WGS sequence"/>
</dbReference>
<keyword evidence="3" id="KW-1185">Reference proteome</keyword>
<dbReference type="AlphaFoldDB" id="A0AAE1PTC6"/>
<evidence type="ECO:0000313" key="2">
    <source>
        <dbReference type="EMBL" id="KAK4313944.1"/>
    </source>
</evidence>
<evidence type="ECO:0000256" key="1">
    <source>
        <dbReference type="SAM" id="MobiDB-lite"/>
    </source>
</evidence>